<comment type="catalytic activity">
    <reaction evidence="12">
        <text>L-seryl-[protein] + ATP = O-phospho-L-seryl-[protein] + ADP + H(+)</text>
        <dbReference type="Rhea" id="RHEA:17989"/>
        <dbReference type="Rhea" id="RHEA-COMP:9863"/>
        <dbReference type="Rhea" id="RHEA-COMP:11604"/>
        <dbReference type="ChEBI" id="CHEBI:15378"/>
        <dbReference type="ChEBI" id="CHEBI:29999"/>
        <dbReference type="ChEBI" id="CHEBI:30616"/>
        <dbReference type="ChEBI" id="CHEBI:83421"/>
        <dbReference type="ChEBI" id="CHEBI:456216"/>
        <dbReference type="EC" id="2.7.11.1"/>
    </reaction>
</comment>
<dbReference type="Pfam" id="PF01163">
    <property type="entry name" value="RIO1"/>
    <property type="match status" value="1"/>
</dbReference>
<dbReference type="Gene3D" id="1.10.510.10">
    <property type="entry name" value="Transferase(Phosphotransferase) domain 1"/>
    <property type="match status" value="1"/>
</dbReference>
<keyword evidence="8 17" id="KW-0418">Kinase</keyword>
<evidence type="ECO:0000256" key="8">
    <source>
        <dbReference type="ARBA" id="ARBA00022777"/>
    </source>
</evidence>
<dbReference type="PANTHER" id="PTHR45852:SF1">
    <property type="entry name" value="SERINE_THREONINE-PROTEIN KINASE RIO2"/>
    <property type="match status" value="1"/>
</dbReference>
<dbReference type="STRING" id="871575.W1QJR3"/>
<evidence type="ECO:0000256" key="15">
    <source>
        <dbReference type="SAM" id="MobiDB-lite"/>
    </source>
</evidence>
<gene>
    <name evidence="17" type="ORF">HPODL_02201</name>
</gene>
<dbReference type="FunFam" id="3.30.200.20:FF:000052">
    <property type="entry name" value="Serine/threonine-protein kinase RIO2"/>
    <property type="match status" value="1"/>
</dbReference>
<dbReference type="InterPro" id="IPR015285">
    <property type="entry name" value="RIO2_wHTH_N"/>
</dbReference>
<dbReference type="Gene3D" id="3.30.200.20">
    <property type="entry name" value="Phosphorylase Kinase, domain 1"/>
    <property type="match status" value="1"/>
</dbReference>
<evidence type="ECO:0000256" key="9">
    <source>
        <dbReference type="ARBA" id="ARBA00022840"/>
    </source>
</evidence>
<dbReference type="InterPro" id="IPR000687">
    <property type="entry name" value="RIO_kinase"/>
</dbReference>
<keyword evidence="9" id="KW-0067">ATP-binding</keyword>
<evidence type="ECO:0000256" key="5">
    <source>
        <dbReference type="ARBA" id="ARBA00022679"/>
    </source>
</evidence>
<keyword evidence="18" id="KW-1185">Reference proteome</keyword>
<dbReference type="GO" id="GO:0004674">
    <property type="term" value="F:protein serine/threonine kinase activity"/>
    <property type="evidence" value="ECO:0007669"/>
    <property type="project" value="UniProtKB-KW"/>
</dbReference>
<dbReference type="InterPro" id="IPR036388">
    <property type="entry name" value="WH-like_DNA-bd_sf"/>
</dbReference>
<dbReference type="GO" id="GO:0046872">
    <property type="term" value="F:metal ion binding"/>
    <property type="evidence" value="ECO:0007669"/>
    <property type="project" value="UniProtKB-KW"/>
</dbReference>
<dbReference type="OrthoDB" id="10258631at2759"/>
<dbReference type="GO" id="GO:0005829">
    <property type="term" value="C:cytosol"/>
    <property type="evidence" value="ECO:0007669"/>
    <property type="project" value="EnsemblFungi"/>
</dbReference>
<reference evidence="17 18" key="1">
    <citation type="journal article" date="2013" name="BMC Genomics">
        <title>Genome sequence and analysis of methylotrophic yeast Hansenula polymorpha DL1.</title>
        <authorList>
            <person name="Ravin N.V."/>
            <person name="Eldarov M.A."/>
            <person name="Kadnikov V.V."/>
            <person name="Beletsky A.V."/>
            <person name="Schneider J."/>
            <person name="Mardanova E.S."/>
            <person name="Smekalova E.M."/>
            <person name="Zvereva M.I."/>
            <person name="Dontsova O.A."/>
            <person name="Mardanov A.V."/>
            <person name="Skryabin K.G."/>
        </authorList>
    </citation>
    <scope>NUCLEOTIDE SEQUENCE [LARGE SCALE GENOMIC DNA]</scope>
    <source>
        <strain evidence="18">ATCC 26012 / BCRC 20466 / JCM 22074 / NRRL Y-7560 / DL-1</strain>
    </source>
</reference>
<feature type="region of interest" description="Disordered" evidence="15">
    <location>
        <begin position="334"/>
        <end position="387"/>
    </location>
</feature>
<dbReference type="PANTHER" id="PTHR45852">
    <property type="entry name" value="SER/THR-PROTEIN KINASE RIO2"/>
    <property type="match status" value="1"/>
</dbReference>
<dbReference type="GO" id="GO:0005634">
    <property type="term" value="C:nucleus"/>
    <property type="evidence" value="ECO:0007669"/>
    <property type="project" value="EnsemblFungi"/>
</dbReference>
<dbReference type="GO" id="GO:0005524">
    <property type="term" value="F:ATP binding"/>
    <property type="evidence" value="ECO:0007669"/>
    <property type="project" value="UniProtKB-KW"/>
</dbReference>
<evidence type="ECO:0000256" key="7">
    <source>
        <dbReference type="ARBA" id="ARBA00022741"/>
    </source>
</evidence>
<dbReference type="AlphaFoldDB" id="W1QJR3"/>
<evidence type="ECO:0000256" key="11">
    <source>
        <dbReference type="ARBA" id="ARBA00047899"/>
    </source>
</evidence>
<evidence type="ECO:0000256" key="6">
    <source>
        <dbReference type="ARBA" id="ARBA00022723"/>
    </source>
</evidence>
<dbReference type="RefSeq" id="XP_013937298.1">
    <property type="nucleotide sequence ID" value="XM_014081823.1"/>
</dbReference>
<evidence type="ECO:0000256" key="12">
    <source>
        <dbReference type="ARBA" id="ARBA00048679"/>
    </source>
</evidence>
<proteinExistence type="inferred from homology"/>
<accession>W1QJR3</accession>
<evidence type="ECO:0000256" key="1">
    <source>
        <dbReference type="ARBA" id="ARBA00001946"/>
    </source>
</evidence>
<dbReference type="HOGENOM" id="CLU_018693_0_0_1"/>
<dbReference type="SMART" id="SM00090">
    <property type="entry name" value="RIO"/>
    <property type="match status" value="1"/>
</dbReference>
<evidence type="ECO:0000256" key="4">
    <source>
        <dbReference type="ARBA" id="ARBA00022527"/>
    </source>
</evidence>
<dbReference type="EMBL" id="AEOI02000003">
    <property type="protein sequence ID" value="ESX02887.1"/>
    <property type="molecule type" value="Genomic_DNA"/>
</dbReference>
<dbReference type="SUPFAM" id="SSF46785">
    <property type="entry name" value="Winged helix' DNA-binding domain"/>
    <property type="match status" value="1"/>
</dbReference>
<dbReference type="Proteomes" id="UP000008673">
    <property type="component" value="Unassembled WGS sequence"/>
</dbReference>
<dbReference type="FunFam" id="1.10.10.10:FF:000053">
    <property type="entry name" value="Serine/threonine-protein kinase RIO2"/>
    <property type="match status" value="1"/>
</dbReference>
<feature type="compositionally biased region" description="Acidic residues" evidence="15">
    <location>
        <begin position="352"/>
        <end position="384"/>
    </location>
</feature>
<organism evidence="17 18">
    <name type="scientific">Ogataea parapolymorpha (strain ATCC 26012 / BCRC 20466 / JCM 22074 / NRRL Y-7560 / DL-1)</name>
    <name type="common">Yeast</name>
    <name type="synonym">Hansenula polymorpha</name>
    <dbReference type="NCBI Taxonomy" id="871575"/>
    <lineage>
        <taxon>Eukaryota</taxon>
        <taxon>Fungi</taxon>
        <taxon>Dikarya</taxon>
        <taxon>Ascomycota</taxon>
        <taxon>Saccharomycotina</taxon>
        <taxon>Pichiomycetes</taxon>
        <taxon>Pichiales</taxon>
        <taxon>Pichiaceae</taxon>
        <taxon>Ogataea</taxon>
    </lineage>
</organism>
<dbReference type="GeneID" id="25771656"/>
<dbReference type="GO" id="GO:0046830">
    <property type="term" value="P:positive regulation of RNA import into nucleus"/>
    <property type="evidence" value="ECO:0007669"/>
    <property type="project" value="EnsemblFungi"/>
</dbReference>
<dbReference type="GO" id="GO:0030688">
    <property type="term" value="C:preribosome, small subunit precursor"/>
    <property type="evidence" value="ECO:0007669"/>
    <property type="project" value="TreeGrafter"/>
</dbReference>
<dbReference type="eggNOG" id="KOG2268">
    <property type="taxonomic scope" value="Eukaryota"/>
</dbReference>
<evidence type="ECO:0000259" key="16">
    <source>
        <dbReference type="SMART" id="SM00090"/>
    </source>
</evidence>
<keyword evidence="4" id="KW-0723">Serine/threonine-protein kinase</keyword>
<keyword evidence="7" id="KW-0547">Nucleotide-binding</keyword>
<comment type="similarity">
    <text evidence="2">Belongs to the protein kinase superfamily. RIO-type Ser/Thr kinase family.</text>
</comment>
<keyword evidence="5 17" id="KW-0808">Transferase</keyword>
<keyword evidence="10" id="KW-0460">Magnesium</keyword>
<feature type="domain" description="RIO kinase" evidence="16">
    <location>
        <begin position="67"/>
        <end position="304"/>
    </location>
</feature>
<dbReference type="Pfam" id="PF09202">
    <property type="entry name" value="Rio2_N"/>
    <property type="match status" value="1"/>
</dbReference>
<dbReference type="OMA" id="GYTNFRE"/>
<protein>
    <recommendedName>
        <fullName evidence="13">Serine/threonine-protein kinase RIO2</fullName>
        <ecNumber evidence="3">2.7.11.1</ecNumber>
    </recommendedName>
    <alternativeName>
        <fullName evidence="14">Serine/threonine-protein kinase rio2</fullName>
    </alternativeName>
</protein>
<dbReference type="KEGG" id="opa:HPODL_02201"/>
<dbReference type="InterPro" id="IPR030484">
    <property type="entry name" value="Rio2"/>
</dbReference>
<sequence length="411" mass="47869">MKLDTIHMRYLNADDWRVLQAVENGSRSHEVVPTKLIGQIANLKTGMGSANRAISDLAKLNLISKLRNAKYDGYRLTYNGFDYLALKTFAQKKTLVELGTTIGVGKESDIYAGKDGQGNERVLKIHRLGRVSFRTVKNKRDYLRNKEAQSWMHLSKLAAEKEYEFMTILYENGFEIPRPLDYSRHCVVMELVEGFPMRQLREHFQYKKLYSQLMQFMVKLANHGLIHCDYNEYNIMIREDGSYDSATEPGFLVIDFPQCISINHVDAEFYFKRDVECIRRFFKRRFGYSPKDDSMMLDTDGYGDGFRYAYPVFSRDVQRIGDLDMQVKASGYRSEKKTELEDALGSMRRDYDDTEEDDEKEEEEEEEEYGSELEFSESESDTDSVNEKIVQALVEGEELETDKFGNYILKE</sequence>
<comment type="caution">
    <text evidence="17">The sequence shown here is derived from an EMBL/GenBank/DDBJ whole genome shotgun (WGS) entry which is preliminary data.</text>
</comment>
<dbReference type="InterPro" id="IPR011009">
    <property type="entry name" value="Kinase-like_dom_sf"/>
</dbReference>
<evidence type="ECO:0000256" key="14">
    <source>
        <dbReference type="ARBA" id="ARBA00068837"/>
    </source>
</evidence>
<comment type="catalytic activity">
    <reaction evidence="11">
        <text>L-threonyl-[protein] + ATP = O-phospho-L-threonyl-[protein] + ADP + H(+)</text>
        <dbReference type="Rhea" id="RHEA:46608"/>
        <dbReference type="Rhea" id="RHEA-COMP:11060"/>
        <dbReference type="Rhea" id="RHEA-COMP:11605"/>
        <dbReference type="ChEBI" id="CHEBI:15378"/>
        <dbReference type="ChEBI" id="CHEBI:30013"/>
        <dbReference type="ChEBI" id="CHEBI:30616"/>
        <dbReference type="ChEBI" id="CHEBI:61977"/>
        <dbReference type="ChEBI" id="CHEBI:456216"/>
        <dbReference type="EC" id="2.7.11.1"/>
    </reaction>
</comment>
<dbReference type="InterPro" id="IPR036390">
    <property type="entry name" value="WH_DNA-bd_sf"/>
</dbReference>
<comment type="cofactor">
    <cofactor evidence="1">
        <name>Mg(2+)</name>
        <dbReference type="ChEBI" id="CHEBI:18420"/>
    </cofactor>
</comment>
<dbReference type="Gene3D" id="1.10.10.10">
    <property type="entry name" value="Winged helix-like DNA-binding domain superfamily/Winged helix DNA-binding domain"/>
    <property type="match status" value="1"/>
</dbReference>
<evidence type="ECO:0000256" key="3">
    <source>
        <dbReference type="ARBA" id="ARBA00012513"/>
    </source>
</evidence>
<dbReference type="GO" id="GO:0106310">
    <property type="term" value="F:protein serine kinase activity"/>
    <property type="evidence" value="ECO:0007669"/>
    <property type="project" value="RHEA"/>
</dbReference>
<evidence type="ECO:0000256" key="2">
    <source>
        <dbReference type="ARBA" id="ARBA00009196"/>
    </source>
</evidence>
<name>W1QJR3_OGAPD</name>
<dbReference type="CDD" id="cd05144">
    <property type="entry name" value="RIO2_C"/>
    <property type="match status" value="1"/>
</dbReference>
<evidence type="ECO:0000313" key="18">
    <source>
        <dbReference type="Proteomes" id="UP000008673"/>
    </source>
</evidence>
<evidence type="ECO:0000256" key="10">
    <source>
        <dbReference type="ARBA" id="ARBA00022842"/>
    </source>
</evidence>
<dbReference type="EC" id="2.7.11.1" evidence="3"/>
<keyword evidence="6" id="KW-0479">Metal-binding</keyword>
<evidence type="ECO:0000313" key="17">
    <source>
        <dbReference type="EMBL" id="ESX02887.1"/>
    </source>
</evidence>
<evidence type="ECO:0000256" key="13">
    <source>
        <dbReference type="ARBA" id="ARBA00068353"/>
    </source>
</evidence>
<dbReference type="GO" id="GO:0000462">
    <property type="term" value="P:maturation of SSU-rRNA from tricistronic rRNA transcript (SSU-rRNA, 5.8S rRNA, LSU-rRNA)"/>
    <property type="evidence" value="ECO:0007669"/>
    <property type="project" value="EnsemblFungi"/>
</dbReference>
<dbReference type="InterPro" id="IPR018934">
    <property type="entry name" value="RIO_dom"/>
</dbReference>
<dbReference type="SUPFAM" id="SSF56112">
    <property type="entry name" value="Protein kinase-like (PK-like)"/>
    <property type="match status" value="1"/>
</dbReference>